<dbReference type="AlphaFoldDB" id="A0A919XM02"/>
<evidence type="ECO:0000313" key="2">
    <source>
        <dbReference type="EMBL" id="GIO34681.1"/>
    </source>
</evidence>
<dbReference type="InterPro" id="IPR051531">
    <property type="entry name" value="N-acetyltransferase"/>
</dbReference>
<name>A0A919XM02_9BACL</name>
<accession>A0A919XM02</accession>
<dbReference type="InterPro" id="IPR000182">
    <property type="entry name" value="GNAT_dom"/>
</dbReference>
<protein>
    <submittedName>
        <fullName evidence="2">N-acetyltransferase</fullName>
    </submittedName>
</protein>
<keyword evidence="3" id="KW-1185">Reference proteome</keyword>
<reference evidence="2" key="1">
    <citation type="submission" date="2021-03" db="EMBL/GenBank/DDBJ databases">
        <title>Antimicrobial resistance genes in bacteria isolated from Japanese honey, and their potential for conferring macrolide and lincosamide resistance in the American foulbrood pathogen Paenibacillus larvae.</title>
        <authorList>
            <person name="Okamoto M."/>
            <person name="Kumagai M."/>
            <person name="Kanamori H."/>
            <person name="Takamatsu D."/>
        </authorList>
    </citation>
    <scope>NUCLEOTIDE SEQUENCE</scope>
    <source>
        <strain evidence="2">J2TS6</strain>
    </source>
</reference>
<dbReference type="PANTHER" id="PTHR43792">
    <property type="entry name" value="GNAT FAMILY, PUTATIVE (AFU_ORTHOLOGUE AFUA_3G00765)-RELATED-RELATED"/>
    <property type="match status" value="1"/>
</dbReference>
<dbReference type="PROSITE" id="PS51186">
    <property type="entry name" value="GNAT"/>
    <property type="match status" value="1"/>
</dbReference>
<dbReference type="Proteomes" id="UP000679779">
    <property type="component" value="Unassembled WGS sequence"/>
</dbReference>
<dbReference type="InterPro" id="IPR016181">
    <property type="entry name" value="Acyl_CoA_acyltransferase"/>
</dbReference>
<dbReference type="RefSeq" id="WP_160045605.1">
    <property type="nucleotide sequence ID" value="NZ_BORQ01000012.1"/>
</dbReference>
<dbReference type="SUPFAM" id="SSF55729">
    <property type="entry name" value="Acyl-CoA N-acyltransferases (Nat)"/>
    <property type="match status" value="1"/>
</dbReference>
<proteinExistence type="predicted"/>
<sequence length="177" mass="19915">MILETERLIIREYGEDDWESVHRYASDPNVTRHMLWGPNTLQETKAHIASMLAMQSRVPRTGFEFAVTLKETGELIGGVGLHLEGSNGEIGYCFHPGFWGQGYACESARAMLELGFGQLGLHRIYATCRPENGGSERVMQKLGMRKEGHLREHLLSNKGGYVDSHLYSILVQEYGET</sequence>
<dbReference type="EMBL" id="BORQ01000012">
    <property type="protein sequence ID" value="GIO34681.1"/>
    <property type="molecule type" value="Genomic_DNA"/>
</dbReference>
<feature type="domain" description="N-acetyltransferase" evidence="1">
    <location>
        <begin position="8"/>
        <end position="168"/>
    </location>
</feature>
<dbReference type="GO" id="GO:0016747">
    <property type="term" value="F:acyltransferase activity, transferring groups other than amino-acyl groups"/>
    <property type="evidence" value="ECO:0007669"/>
    <property type="project" value="InterPro"/>
</dbReference>
<gene>
    <name evidence="2" type="ORF">J2TS6_58220</name>
</gene>
<dbReference type="Pfam" id="PF13302">
    <property type="entry name" value="Acetyltransf_3"/>
    <property type="match status" value="1"/>
</dbReference>
<evidence type="ECO:0000313" key="3">
    <source>
        <dbReference type="Proteomes" id="UP000679779"/>
    </source>
</evidence>
<organism evidence="2 3">
    <name type="scientific">Paenibacillus albilobatus</name>
    <dbReference type="NCBI Taxonomy" id="2716884"/>
    <lineage>
        <taxon>Bacteria</taxon>
        <taxon>Bacillati</taxon>
        <taxon>Bacillota</taxon>
        <taxon>Bacilli</taxon>
        <taxon>Bacillales</taxon>
        <taxon>Paenibacillaceae</taxon>
        <taxon>Paenibacillus</taxon>
    </lineage>
</organism>
<evidence type="ECO:0000259" key="1">
    <source>
        <dbReference type="PROSITE" id="PS51186"/>
    </source>
</evidence>
<comment type="caution">
    <text evidence="2">The sequence shown here is derived from an EMBL/GenBank/DDBJ whole genome shotgun (WGS) entry which is preliminary data.</text>
</comment>
<dbReference type="Gene3D" id="3.40.630.30">
    <property type="match status" value="1"/>
</dbReference>